<dbReference type="RefSeq" id="WP_120084711.1">
    <property type="nucleotide sequence ID" value="NZ_QMDW01000010.1"/>
</dbReference>
<dbReference type="OrthoDB" id="311801at2157"/>
<comment type="caution">
    <text evidence="1">The sequence shown here is derived from an EMBL/GenBank/DDBJ whole genome shotgun (WGS) entry which is preliminary data.</text>
</comment>
<evidence type="ECO:0000313" key="1">
    <source>
        <dbReference type="EMBL" id="RJX49517.1"/>
    </source>
</evidence>
<sequence length="158" mass="17666">MRREHFDLDVRNLEWVEADDDPEQPLALIEFSGPAEELIDRLTGVDGTPLDSEEIDVAFRLRDPFDDTDDATGVVGVTNRLTGEFIFETNEDAEDVFGFIHAAREYGQSTDAADARYRIRLSLADGKTMTYDKGTFLVYDDAGDLLRSQSLIPSGVEL</sequence>
<dbReference type="Proteomes" id="UP000281564">
    <property type="component" value="Unassembled WGS sequence"/>
</dbReference>
<accession>A0A3A6PZT8</accession>
<protein>
    <submittedName>
        <fullName evidence="1">Uncharacterized protein</fullName>
    </submittedName>
</protein>
<proteinExistence type="predicted"/>
<dbReference type="Pfam" id="PF19106">
    <property type="entry name" value="DUF5793"/>
    <property type="match status" value="1"/>
</dbReference>
<keyword evidence="2" id="KW-1185">Reference proteome</keyword>
<gene>
    <name evidence="1" type="ORF">DP106_08600</name>
</gene>
<evidence type="ECO:0000313" key="2">
    <source>
        <dbReference type="Proteomes" id="UP000281564"/>
    </source>
</evidence>
<dbReference type="AlphaFoldDB" id="A0A3A6PZT8"/>
<dbReference type="EMBL" id="QMDW01000010">
    <property type="protein sequence ID" value="RJX49517.1"/>
    <property type="molecule type" value="Genomic_DNA"/>
</dbReference>
<organism evidence="1 2">
    <name type="scientific">Halonotius pteroides</name>
    <dbReference type="NCBI Taxonomy" id="268735"/>
    <lineage>
        <taxon>Archaea</taxon>
        <taxon>Methanobacteriati</taxon>
        <taxon>Methanobacteriota</taxon>
        <taxon>Stenosarchaea group</taxon>
        <taxon>Halobacteria</taxon>
        <taxon>Halobacteriales</taxon>
        <taxon>Haloferacaceae</taxon>
        <taxon>Halonotius</taxon>
    </lineage>
</organism>
<reference evidence="1 2" key="1">
    <citation type="submission" date="2018-06" db="EMBL/GenBank/DDBJ databases">
        <title>Halonotius sp. F13-13 a new haloarchaeeon isolated from a solar saltern from Isla Cristina, Huelva, Spain.</title>
        <authorList>
            <person name="Duran-Viseras A."/>
            <person name="Sanchez-Porro C."/>
            <person name="Ventosa A."/>
        </authorList>
    </citation>
    <scope>NUCLEOTIDE SEQUENCE [LARGE SCALE GENOMIC DNA]</scope>
    <source>
        <strain evidence="1 2">CECT 7525</strain>
    </source>
</reference>
<name>A0A3A6PZT8_9EURY</name>
<dbReference type="InterPro" id="IPR043811">
    <property type="entry name" value="DUF5793"/>
</dbReference>